<protein>
    <submittedName>
        <fullName evidence="1">Uncharacterized protein</fullName>
    </submittedName>
</protein>
<reference evidence="1" key="1">
    <citation type="submission" date="2021-02" db="EMBL/GenBank/DDBJ databases">
        <authorList>
            <person name="Nowell W R."/>
        </authorList>
    </citation>
    <scope>NUCLEOTIDE SEQUENCE</scope>
</reference>
<gene>
    <name evidence="1" type="ORF">KXQ929_LOCUS49902</name>
</gene>
<dbReference type="Proteomes" id="UP000663868">
    <property type="component" value="Unassembled WGS sequence"/>
</dbReference>
<dbReference type="EMBL" id="CAJOBB010021963">
    <property type="protein sequence ID" value="CAF4380817.1"/>
    <property type="molecule type" value="Genomic_DNA"/>
</dbReference>
<sequence length="80" mass="9324">IIDQDGAIQNVRYMLDNLSPSIEQLKVKSKSILNDWQEYNRVLLQMEKIVHEAQAEIDRVETNAMNVEIYEMSTRKAQVS</sequence>
<dbReference type="AlphaFoldDB" id="A0A820N229"/>
<comment type="caution">
    <text evidence="1">The sequence shown here is derived from an EMBL/GenBank/DDBJ whole genome shotgun (WGS) entry which is preliminary data.</text>
</comment>
<organism evidence="1 2">
    <name type="scientific">Adineta steineri</name>
    <dbReference type="NCBI Taxonomy" id="433720"/>
    <lineage>
        <taxon>Eukaryota</taxon>
        <taxon>Metazoa</taxon>
        <taxon>Spiralia</taxon>
        <taxon>Gnathifera</taxon>
        <taxon>Rotifera</taxon>
        <taxon>Eurotatoria</taxon>
        <taxon>Bdelloidea</taxon>
        <taxon>Adinetida</taxon>
        <taxon>Adinetidae</taxon>
        <taxon>Adineta</taxon>
    </lineage>
</organism>
<name>A0A820N229_9BILA</name>
<evidence type="ECO:0000313" key="2">
    <source>
        <dbReference type="Proteomes" id="UP000663868"/>
    </source>
</evidence>
<proteinExistence type="predicted"/>
<evidence type="ECO:0000313" key="1">
    <source>
        <dbReference type="EMBL" id="CAF4380817.1"/>
    </source>
</evidence>
<feature type="non-terminal residue" evidence="1">
    <location>
        <position position="1"/>
    </location>
</feature>
<accession>A0A820N229</accession>